<dbReference type="AlphaFoldDB" id="A0A6P6RWU4"/>
<accession>A0A6P6RWU4</accession>
<dbReference type="PANTHER" id="PTHR13370">
    <property type="entry name" value="RNA METHYLASE-RELATED"/>
    <property type="match status" value="1"/>
</dbReference>
<dbReference type="Proteomes" id="UP000515125">
    <property type="component" value="Unplaced"/>
</dbReference>
<dbReference type="Gene3D" id="3.40.50.150">
    <property type="entry name" value="Vaccinia Virus protein VP39"/>
    <property type="match status" value="1"/>
</dbReference>
<keyword evidence="2" id="KW-0808">Transferase</keyword>
<proteinExistence type="predicted"/>
<dbReference type="SUPFAM" id="SSF53335">
    <property type="entry name" value="S-adenosyl-L-methionine-dependent methyltransferases"/>
    <property type="match status" value="1"/>
</dbReference>
<keyword evidence="1" id="KW-0489">Methyltransferase</keyword>
<feature type="domain" description="tRNA (guanine(10)-N(2))-methyltransferase TRMT11 N-terminal" evidence="3">
    <location>
        <begin position="11"/>
        <end position="164"/>
    </location>
</feature>
<keyword evidence="4" id="KW-1185">Reference proteome</keyword>
<protein>
    <submittedName>
        <fullName evidence="5">tRNA (Guanine(10)-N2)-methyltransferase homolog</fullName>
    </submittedName>
</protein>
<dbReference type="RefSeq" id="XP_026191974.1">
    <property type="nucleotide sequence ID" value="XM_026336189.1"/>
</dbReference>
<dbReference type="GO" id="GO:0005737">
    <property type="term" value="C:cytoplasm"/>
    <property type="evidence" value="ECO:0007669"/>
    <property type="project" value="TreeGrafter"/>
</dbReference>
<dbReference type="PIRSF" id="PIRSF017259">
    <property type="entry name" value="tRNA_mtfrase_TRM11"/>
    <property type="match status" value="1"/>
</dbReference>
<evidence type="ECO:0000256" key="1">
    <source>
        <dbReference type="ARBA" id="ARBA00022603"/>
    </source>
</evidence>
<dbReference type="InterPro" id="IPR029063">
    <property type="entry name" value="SAM-dependent_MTases_sf"/>
</dbReference>
<evidence type="ECO:0000313" key="5">
    <source>
        <dbReference type="RefSeq" id="XP_026191974.1"/>
    </source>
</evidence>
<dbReference type="PANTHER" id="PTHR13370:SF3">
    <property type="entry name" value="TRNA (GUANINE(10)-N2)-METHYLTRANSFERASE HOMOLOG"/>
    <property type="match status" value="1"/>
</dbReference>
<evidence type="ECO:0000259" key="3">
    <source>
        <dbReference type="Pfam" id="PF25904"/>
    </source>
</evidence>
<sequence>MIVLCWFLRHNSYNGFRLEELEALASLEGVTSASLWSGCQRPDSHSENQFVFVNVPDEAVCHALMKRSLLIKAFIEVRPQRFLPEVWAEGETYEAVLQELQGRRMPDFRKWVNADRTWAFKVGAFGKCLSSDEQRRKMTFFASLFKGNEKVDLENPATTLVVAEGLVGPDHVVLDPFVGTGSVLIAAAHYGAFCVGSDIDIRVLKGYGVSYMNPHLSLENKKTDIFRNFDEYGLCRPEIIRCDNAAWVWRLPYEERAFSKLDELPQLPQQGDSEDPGAVRPAYLTRNLRGGKPWVDCIMTDPPYGIRAGARQSGHLKKYKRNEHTRSNEDRLTYIPPTVVYSSRALVSDLLNLSSRLLVDGGRLVFLLPVELST</sequence>
<dbReference type="GO" id="GO:0008168">
    <property type="term" value="F:methyltransferase activity"/>
    <property type="evidence" value="ECO:0007669"/>
    <property type="project" value="UniProtKB-KW"/>
</dbReference>
<dbReference type="OrthoDB" id="296065at2759"/>
<name>A0A6P6RWU4_9EIME</name>
<reference evidence="5" key="1">
    <citation type="submission" date="2025-08" db="UniProtKB">
        <authorList>
            <consortium name="RefSeq"/>
        </authorList>
    </citation>
    <scope>IDENTIFICATION</scope>
</reference>
<evidence type="ECO:0000313" key="4">
    <source>
        <dbReference type="Proteomes" id="UP000515125"/>
    </source>
</evidence>
<gene>
    <name evidence="5" type="primary">LOC34623082</name>
</gene>
<dbReference type="PRINTS" id="PR00507">
    <property type="entry name" value="N12N6MTFRASE"/>
</dbReference>
<dbReference type="Pfam" id="PF25904">
    <property type="entry name" value="Tmrp11_N"/>
    <property type="match status" value="1"/>
</dbReference>
<organism evidence="4 5">
    <name type="scientific">Cyclospora cayetanensis</name>
    <dbReference type="NCBI Taxonomy" id="88456"/>
    <lineage>
        <taxon>Eukaryota</taxon>
        <taxon>Sar</taxon>
        <taxon>Alveolata</taxon>
        <taxon>Apicomplexa</taxon>
        <taxon>Conoidasida</taxon>
        <taxon>Coccidia</taxon>
        <taxon>Eucoccidiorida</taxon>
        <taxon>Eimeriorina</taxon>
        <taxon>Eimeriidae</taxon>
        <taxon>Cyclospora</taxon>
    </lineage>
</organism>
<dbReference type="GO" id="GO:0032259">
    <property type="term" value="P:methylation"/>
    <property type="evidence" value="ECO:0007669"/>
    <property type="project" value="UniProtKB-KW"/>
</dbReference>
<dbReference type="InterPro" id="IPR059073">
    <property type="entry name" value="TRMT11_N"/>
</dbReference>
<evidence type="ECO:0000256" key="2">
    <source>
        <dbReference type="ARBA" id="ARBA00022679"/>
    </source>
</evidence>
<dbReference type="GeneID" id="34623082"/>